<evidence type="ECO:0000256" key="3">
    <source>
        <dbReference type="ARBA" id="ARBA00022723"/>
    </source>
</evidence>
<dbReference type="OrthoDB" id="5327615at2"/>
<dbReference type="Gene3D" id="3.10.200.10">
    <property type="entry name" value="Alpha carbonic anhydrase"/>
    <property type="match status" value="1"/>
</dbReference>
<organism evidence="8 10">
    <name type="scientific">Weissella viridescens</name>
    <name type="common">Lactobacillus viridescens</name>
    <dbReference type="NCBI Taxonomy" id="1629"/>
    <lineage>
        <taxon>Bacteria</taxon>
        <taxon>Bacillati</taxon>
        <taxon>Bacillota</taxon>
        <taxon>Bacilli</taxon>
        <taxon>Lactobacillales</taxon>
        <taxon>Lactobacillaceae</taxon>
        <taxon>Weissella</taxon>
    </lineage>
</organism>
<evidence type="ECO:0000313" key="9">
    <source>
        <dbReference type="EMBL" id="SUP61261.1"/>
    </source>
</evidence>
<dbReference type="PROSITE" id="PS51144">
    <property type="entry name" value="ALPHA_CA_2"/>
    <property type="match status" value="1"/>
</dbReference>
<proteinExistence type="inferred from homology"/>
<comment type="similarity">
    <text evidence="1">Belongs to the alpha-carbonic anhydrase family.</text>
</comment>
<dbReference type="InterPro" id="IPR023561">
    <property type="entry name" value="Carbonic_anhydrase_a-class"/>
</dbReference>
<dbReference type="Proteomes" id="UP000254621">
    <property type="component" value="Unassembled WGS sequence"/>
</dbReference>
<dbReference type="PATRIC" id="fig|1629.5.peg.1036"/>
<keyword evidence="5 9" id="KW-0456">Lyase</keyword>
<dbReference type="RefSeq" id="WP_057746035.1">
    <property type="nucleotide sequence ID" value="NZ_BJLU01000005.1"/>
</dbReference>
<dbReference type="AlphaFoldDB" id="A0A0R2H019"/>
<evidence type="ECO:0000256" key="1">
    <source>
        <dbReference type="ARBA" id="ARBA00010718"/>
    </source>
</evidence>
<reference evidence="9 11" key="2">
    <citation type="submission" date="2018-06" db="EMBL/GenBank/DDBJ databases">
        <authorList>
            <consortium name="Pathogen Informatics"/>
            <person name="Doyle S."/>
        </authorList>
    </citation>
    <scope>NUCLEOTIDE SEQUENCE [LARGE SCALE GENOMIC DNA]</scope>
    <source>
        <strain evidence="9 11">NCTC13645</strain>
    </source>
</reference>
<dbReference type="CDD" id="cd03124">
    <property type="entry name" value="alpha_CA_prokaryotic_like"/>
    <property type="match status" value="1"/>
</dbReference>
<dbReference type="PANTHER" id="PTHR18952:SF265">
    <property type="entry name" value="CARBONIC ANHYDRASE"/>
    <property type="match status" value="1"/>
</dbReference>
<dbReference type="InterPro" id="IPR001148">
    <property type="entry name" value="CA_dom"/>
</dbReference>
<dbReference type="PANTHER" id="PTHR18952">
    <property type="entry name" value="CARBONIC ANHYDRASE"/>
    <property type="match status" value="1"/>
</dbReference>
<dbReference type="EMBL" id="UHIV01000006">
    <property type="protein sequence ID" value="SUP61261.1"/>
    <property type="molecule type" value="Genomic_DNA"/>
</dbReference>
<dbReference type="InterPro" id="IPR036398">
    <property type="entry name" value="CA_dom_sf"/>
</dbReference>
<gene>
    <name evidence="9" type="primary">cah</name>
    <name evidence="8" type="ORF">IV50_GL001029</name>
    <name evidence="9" type="ORF">NCTC13645_02396</name>
</gene>
<dbReference type="SMART" id="SM01057">
    <property type="entry name" value="Carb_anhydrase"/>
    <property type="match status" value="1"/>
</dbReference>
<dbReference type="EMBL" id="JQBM01000003">
    <property type="protein sequence ID" value="KRN46056.1"/>
    <property type="molecule type" value="Genomic_DNA"/>
</dbReference>
<sequence>MQHLNYDQQENWDFITGTHQSPIALNHQKAIADDNLSTIALDYDPTVTYVRDTGASIEFGLTGHATLNHRKFTVQQAHLHTPSEHVIDGVQATAELHFVHLAADGQMAVVAVPVMLGNTNAAFHTIFDNIGTQRALPIALSDLLPEERTYLHYLGSLTTPPLTENVEWYVLDHAIQIGQAELDKFHQYYRGNNRKLQPDNDRPIEYFN</sequence>
<keyword evidence="3" id="KW-0479">Metal-binding</keyword>
<reference evidence="8 10" key="1">
    <citation type="journal article" date="2015" name="Genome Announc.">
        <title>Expanding the biotechnology potential of lactobacilli through comparative genomics of 213 strains and associated genera.</title>
        <authorList>
            <person name="Sun Z."/>
            <person name="Harris H.M."/>
            <person name="McCann A."/>
            <person name="Guo C."/>
            <person name="Argimon S."/>
            <person name="Zhang W."/>
            <person name="Yang X."/>
            <person name="Jeffery I.B."/>
            <person name="Cooney J.C."/>
            <person name="Kagawa T.F."/>
            <person name="Liu W."/>
            <person name="Song Y."/>
            <person name="Salvetti E."/>
            <person name="Wrobel A."/>
            <person name="Rasinkangas P."/>
            <person name="Parkhill J."/>
            <person name="Rea M.C."/>
            <person name="O'Sullivan O."/>
            <person name="Ritari J."/>
            <person name="Douillard F.P."/>
            <person name="Paul Ross R."/>
            <person name="Yang R."/>
            <person name="Briner A.E."/>
            <person name="Felis G.E."/>
            <person name="de Vos W.M."/>
            <person name="Barrangou R."/>
            <person name="Klaenhammer T.R."/>
            <person name="Caufield P.W."/>
            <person name="Cui Y."/>
            <person name="Zhang H."/>
            <person name="O'Toole P.W."/>
        </authorList>
    </citation>
    <scope>NUCLEOTIDE SEQUENCE [LARGE SCALE GENOMIC DNA]</scope>
    <source>
        <strain evidence="8 10">DSM 20410</strain>
    </source>
</reference>
<dbReference type="STRING" id="1629.IV50_GL001029"/>
<protein>
    <recommendedName>
        <fullName evidence="2">carbonic anhydrase</fullName>
        <ecNumber evidence="2">4.2.1.1</ecNumber>
    </recommendedName>
</protein>
<dbReference type="EC" id="4.2.1.1" evidence="2"/>
<evidence type="ECO:0000256" key="2">
    <source>
        <dbReference type="ARBA" id="ARBA00012925"/>
    </source>
</evidence>
<evidence type="ECO:0000313" key="11">
    <source>
        <dbReference type="Proteomes" id="UP000254621"/>
    </source>
</evidence>
<evidence type="ECO:0000256" key="4">
    <source>
        <dbReference type="ARBA" id="ARBA00022833"/>
    </source>
</evidence>
<keyword evidence="10" id="KW-1185">Reference proteome</keyword>
<dbReference type="GO" id="GO:0008270">
    <property type="term" value="F:zinc ion binding"/>
    <property type="evidence" value="ECO:0007669"/>
    <property type="project" value="InterPro"/>
</dbReference>
<keyword evidence="4" id="KW-0862">Zinc</keyword>
<name>A0A0R2H019_WEIVI</name>
<dbReference type="SUPFAM" id="SSF51069">
    <property type="entry name" value="Carbonic anhydrase"/>
    <property type="match status" value="1"/>
</dbReference>
<evidence type="ECO:0000256" key="5">
    <source>
        <dbReference type="ARBA" id="ARBA00023239"/>
    </source>
</evidence>
<accession>A0A0R2H019</accession>
<evidence type="ECO:0000313" key="10">
    <source>
        <dbReference type="Proteomes" id="UP000051992"/>
    </source>
</evidence>
<evidence type="ECO:0000259" key="7">
    <source>
        <dbReference type="PROSITE" id="PS51144"/>
    </source>
</evidence>
<dbReference type="GO" id="GO:0004089">
    <property type="term" value="F:carbonate dehydratase activity"/>
    <property type="evidence" value="ECO:0007669"/>
    <property type="project" value="UniProtKB-EC"/>
</dbReference>
<evidence type="ECO:0000313" key="8">
    <source>
        <dbReference type="EMBL" id="KRN46056.1"/>
    </source>
</evidence>
<feature type="domain" description="Alpha-carbonic anhydrase" evidence="7">
    <location>
        <begin position="2"/>
        <end position="208"/>
    </location>
</feature>
<dbReference type="InterPro" id="IPR041891">
    <property type="entry name" value="Alpha_CA_prokaryot-like"/>
</dbReference>
<dbReference type="Pfam" id="PF00194">
    <property type="entry name" value="Carb_anhydrase"/>
    <property type="match status" value="1"/>
</dbReference>
<dbReference type="Proteomes" id="UP000051992">
    <property type="component" value="Unassembled WGS sequence"/>
</dbReference>
<comment type="catalytic activity">
    <reaction evidence="6">
        <text>hydrogencarbonate + H(+) = CO2 + H2O</text>
        <dbReference type="Rhea" id="RHEA:10748"/>
        <dbReference type="ChEBI" id="CHEBI:15377"/>
        <dbReference type="ChEBI" id="CHEBI:15378"/>
        <dbReference type="ChEBI" id="CHEBI:16526"/>
        <dbReference type="ChEBI" id="CHEBI:17544"/>
        <dbReference type="EC" id="4.2.1.1"/>
    </reaction>
</comment>
<evidence type="ECO:0000256" key="6">
    <source>
        <dbReference type="ARBA" id="ARBA00048348"/>
    </source>
</evidence>